<comment type="similarity">
    <text evidence="1">Belongs to the LysR transcriptional regulatory family.</text>
</comment>
<dbReference type="PANTHER" id="PTHR30537:SF74">
    <property type="entry name" value="HTH-TYPE TRANSCRIPTIONAL REGULATOR TRPI"/>
    <property type="match status" value="1"/>
</dbReference>
<dbReference type="Gene3D" id="3.40.190.10">
    <property type="entry name" value="Periplasmic binding protein-like II"/>
    <property type="match status" value="2"/>
</dbReference>
<evidence type="ECO:0000256" key="3">
    <source>
        <dbReference type="ARBA" id="ARBA00023125"/>
    </source>
</evidence>
<comment type="caution">
    <text evidence="6">The sequence shown here is derived from an EMBL/GenBank/DDBJ whole genome shotgun (WGS) entry which is preliminary data.</text>
</comment>
<evidence type="ECO:0000313" key="7">
    <source>
        <dbReference type="Proteomes" id="UP000234328"/>
    </source>
</evidence>
<dbReference type="SUPFAM" id="SSF53850">
    <property type="entry name" value="Periplasmic binding protein-like II"/>
    <property type="match status" value="1"/>
</dbReference>
<reference evidence="6 7" key="1">
    <citation type="submission" date="2017-10" db="EMBL/GenBank/DDBJ databases">
        <title>Two draft genome sequences of Pusillimonas sp. strains isolated from a nitrate- and radionuclide-contaminated groundwater in Russia.</title>
        <authorList>
            <person name="Grouzdev D.S."/>
            <person name="Tourova T.P."/>
            <person name="Goeva M.A."/>
            <person name="Babich T.L."/>
            <person name="Sokolova D.S."/>
            <person name="Abdullin R."/>
            <person name="Poltaraus A.B."/>
            <person name="Toshchakov S.V."/>
            <person name="Nazina T.N."/>
        </authorList>
    </citation>
    <scope>NUCLEOTIDE SEQUENCE [LARGE SCALE GENOMIC DNA]</scope>
    <source>
        <strain evidence="6 7">JR1/69-2-13</strain>
    </source>
</reference>
<keyword evidence="7" id="KW-1185">Reference proteome</keyword>
<evidence type="ECO:0000256" key="2">
    <source>
        <dbReference type="ARBA" id="ARBA00023015"/>
    </source>
</evidence>
<dbReference type="EMBL" id="PDNV01000013">
    <property type="protein sequence ID" value="PLC52467.1"/>
    <property type="molecule type" value="Genomic_DNA"/>
</dbReference>
<dbReference type="FunFam" id="1.10.10.10:FF:000001">
    <property type="entry name" value="LysR family transcriptional regulator"/>
    <property type="match status" value="1"/>
</dbReference>
<dbReference type="InterPro" id="IPR005119">
    <property type="entry name" value="LysR_subst-bd"/>
</dbReference>
<protein>
    <submittedName>
        <fullName evidence="6">LysR family transcriptional regulator</fullName>
    </submittedName>
</protein>
<name>A0A2N4UBU0_9BURK</name>
<dbReference type="Proteomes" id="UP000234328">
    <property type="component" value="Unassembled WGS sequence"/>
</dbReference>
<sequence length="306" mass="34082">MRRHCPSLVALQAFEAVACHGSLTRAAQSLHISQGAVSKQIKQLESFLSIPLFQRQRYGLELTAAGQRYLEEIAPALSRIEAATMDAMAPPVKGGVLRITCMPTLGAKWLIPKLPDFMQRWPDINLTFLPHRYGYDFSAPQVDASMRFGDGLWPDCQADYVVGRAIVPVAKPGIFPVPVTSPEQLAAMPLLQHVSAPHAWHDWMHAVAAHPKQLNTGPSFDQFSLLTEAAIAGLGVALIPACLIEEELRSGKLEQVYDMAILDRQGYYLCYPPDRAQLPELLVFRAWLREQGLENQTRMRLAVMHH</sequence>
<dbReference type="PRINTS" id="PR00039">
    <property type="entry name" value="HTHLYSR"/>
</dbReference>
<dbReference type="InterPro" id="IPR036390">
    <property type="entry name" value="WH_DNA-bd_sf"/>
</dbReference>
<evidence type="ECO:0000256" key="4">
    <source>
        <dbReference type="ARBA" id="ARBA00023163"/>
    </source>
</evidence>
<dbReference type="InterPro" id="IPR058163">
    <property type="entry name" value="LysR-type_TF_proteobact-type"/>
</dbReference>
<keyword evidence="4" id="KW-0804">Transcription</keyword>
<dbReference type="OrthoDB" id="9178397at2"/>
<dbReference type="Pfam" id="PF00126">
    <property type="entry name" value="HTH_1"/>
    <property type="match status" value="1"/>
</dbReference>
<dbReference type="PROSITE" id="PS50931">
    <property type="entry name" value="HTH_LYSR"/>
    <property type="match status" value="1"/>
</dbReference>
<organism evidence="6 7">
    <name type="scientific">Pollutimonas nitritireducens</name>
    <dbReference type="NCBI Taxonomy" id="2045209"/>
    <lineage>
        <taxon>Bacteria</taxon>
        <taxon>Pseudomonadati</taxon>
        <taxon>Pseudomonadota</taxon>
        <taxon>Betaproteobacteria</taxon>
        <taxon>Burkholderiales</taxon>
        <taxon>Alcaligenaceae</taxon>
        <taxon>Pollutimonas</taxon>
    </lineage>
</organism>
<dbReference type="InterPro" id="IPR036388">
    <property type="entry name" value="WH-like_DNA-bd_sf"/>
</dbReference>
<feature type="domain" description="HTH lysR-type" evidence="5">
    <location>
        <begin position="6"/>
        <end position="63"/>
    </location>
</feature>
<evidence type="ECO:0000256" key="1">
    <source>
        <dbReference type="ARBA" id="ARBA00009437"/>
    </source>
</evidence>
<dbReference type="RefSeq" id="WP_102071486.1">
    <property type="nucleotide sequence ID" value="NZ_PDNV01000013.1"/>
</dbReference>
<dbReference type="Gene3D" id="1.10.10.10">
    <property type="entry name" value="Winged helix-like DNA-binding domain superfamily/Winged helix DNA-binding domain"/>
    <property type="match status" value="1"/>
</dbReference>
<dbReference type="Pfam" id="PF03466">
    <property type="entry name" value="LysR_substrate"/>
    <property type="match status" value="1"/>
</dbReference>
<dbReference type="SUPFAM" id="SSF46785">
    <property type="entry name" value="Winged helix' DNA-binding domain"/>
    <property type="match status" value="1"/>
</dbReference>
<keyword evidence="2" id="KW-0805">Transcription regulation</keyword>
<dbReference type="GO" id="GO:0043565">
    <property type="term" value="F:sequence-specific DNA binding"/>
    <property type="evidence" value="ECO:0007669"/>
    <property type="project" value="TreeGrafter"/>
</dbReference>
<dbReference type="GO" id="GO:0003700">
    <property type="term" value="F:DNA-binding transcription factor activity"/>
    <property type="evidence" value="ECO:0007669"/>
    <property type="project" value="InterPro"/>
</dbReference>
<accession>A0A2N4UBU0</accession>
<dbReference type="AlphaFoldDB" id="A0A2N4UBU0"/>
<gene>
    <name evidence="6" type="ORF">CR155_18385</name>
</gene>
<keyword evidence="3" id="KW-0238">DNA-binding</keyword>
<proteinExistence type="inferred from homology"/>
<evidence type="ECO:0000259" key="5">
    <source>
        <dbReference type="PROSITE" id="PS50931"/>
    </source>
</evidence>
<dbReference type="PANTHER" id="PTHR30537">
    <property type="entry name" value="HTH-TYPE TRANSCRIPTIONAL REGULATOR"/>
    <property type="match status" value="1"/>
</dbReference>
<evidence type="ECO:0000313" key="6">
    <source>
        <dbReference type="EMBL" id="PLC52467.1"/>
    </source>
</evidence>
<dbReference type="GO" id="GO:0006351">
    <property type="term" value="P:DNA-templated transcription"/>
    <property type="evidence" value="ECO:0007669"/>
    <property type="project" value="TreeGrafter"/>
</dbReference>
<dbReference type="InterPro" id="IPR000847">
    <property type="entry name" value="LysR_HTH_N"/>
</dbReference>